<dbReference type="EMBL" id="SMFZ01000001">
    <property type="protein sequence ID" value="TCK25647.1"/>
    <property type="molecule type" value="Genomic_DNA"/>
</dbReference>
<dbReference type="InterPro" id="IPR016161">
    <property type="entry name" value="Ald_DH/histidinol_DH"/>
</dbReference>
<dbReference type="RefSeq" id="WP_132422032.1">
    <property type="nucleotide sequence ID" value="NZ_SMFZ01000001.1"/>
</dbReference>
<dbReference type="FunFam" id="3.40.605.10:FF:000007">
    <property type="entry name" value="NAD/NADP-dependent betaine aldehyde dehydrogenase"/>
    <property type="match status" value="1"/>
</dbReference>
<sequence length="485" mass="50008">MPGPAVLDVVRSPRTLRIGSLDRDTESGFAVLDPATDAELAIVPDAGAAHAGLAADAAAAALVEWGASAPRRRSEILVEAFRLMKERELELAALISAESGKAPDDARAEVAYAAEFFRWFGEEAVRSEGRYVTAPDGRSTTVVTSQPVGVAYLVTPWNFPAAMITRKVAPALAAGCTMVVKPAAETPLTALALADLLGEAGLPPGVLTVLPTTRPGEVTDVLLAHDAVRKLSFTGSTAVGRHLLRAAAGRVVNCSMELGGNAPFVVCADADLDAAVAGAMVAKLRNAGQACTAANRFFVHSAVLDEFVERLTVPFTGRRIGPAADEGTDVGPLIDHRAVARITALVGAAVENGADEAHPPSAVPAHGSFLAPRIIRNVAADADLATEEIFGPVAPVIGWNDEAEMLRAANATEFGLAGYVFAGDTHHAVALGRALQCGMVGVNRGVVSDPAAPFGGMKQSGLGREGSHEGLAAFQETQFLSVAAG</sequence>
<accession>A0A4R1HSM6</accession>
<dbReference type="OrthoDB" id="6882680at2"/>
<dbReference type="PROSITE" id="PS00687">
    <property type="entry name" value="ALDEHYDE_DEHYDR_GLU"/>
    <property type="match status" value="1"/>
</dbReference>
<dbReference type="InterPro" id="IPR016162">
    <property type="entry name" value="Ald_DH_N"/>
</dbReference>
<dbReference type="Gene3D" id="3.40.605.10">
    <property type="entry name" value="Aldehyde Dehydrogenase, Chain A, domain 1"/>
    <property type="match status" value="1"/>
</dbReference>
<protein>
    <submittedName>
        <fullName evidence="6">Succinate-semialdehyde dehydrogenase/glutarate-semialdehyde dehydrogenase</fullName>
    </submittedName>
</protein>
<comment type="caution">
    <text evidence="6">The sequence shown here is derived from an EMBL/GenBank/DDBJ whole genome shotgun (WGS) entry which is preliminary data.</text>
</comment>
<feature type="active site" evidence="3">
    <location>
        <position position="257"/>
    </location>
</feature>
<evidence type="ECO:0000256" key="2">
    <source>
        <dbReference type="ARBA" id="ARBA00023002"/>
    </source>
</evidence>
<keyword evidence="2 4" id="KW-0560">Oxidoreductase</keyword>
<dbReference type="FunFam" id="3.40.309.10:FF:000009">
    <property type="entry name" value="Aldehyde dehydrogenase A"/>
    <property type="match status" value="1"/>
</dbReference>
<name>A0A4R1HSM6_PSEEN</name>
<dbReference type="Gene3D" id="3.40.309.10">
    <property type="entry name" value="Aldehyde Dehydrogenase, Chain A, domain 2"/>
    <property type="match status" value="1"/>
</dbReference>
<dbReference type="Pfam" id="PF00171">
    <property type="entry name" value="Aldedh"/>
    <property type="match status" value="1"/>
</dbReference>
<dbReference type="AlphaFoldDB" id="A0A4R1HSM6"/>
<dbReference type="InterPro" id="IPR016160">
    <property type="entry name" value="Ald_DH_CS_CYS"/>
</dbReference>
<gene>
    <name evidence="6" type="ORF">EV378_1464</name>
</gene>
<evidence type="ECO:0000256" key="4">
    <source>
        <dbReference type="RuleBase" id="RU003345"/>
    </source>
</evidence>
<evidence type="ECO:0000256" key="1">
    <source>
        <dbReference type="ARBA" id="ARBA00009986"/>
    </source>
</evidence>
<evidence type="ECO:0000313" key="7">
    <source>
        <dbReference type="Proteomes" id="UP000295560"/>
    </source>
</evidence>
<evidence type="ECO:0000313" key="6">
    <source>
        <dbReference type="EMBL" id="TCK25647.1"/>
    </source>
</evidence>
<evidence type="ECO:0000259" key="5">
    <source>
        <dbReference type="Pfam" id="PF00171"/>
    </source>
</evidence>
<dbReference type="Proteomes" id="UP000295560">
    <property type="component" value="Unassembled WGS sequence"/>
</dbReference>
<reference evidence="6 7" key="1">
    <citation type="submission" date="2019-03" db="EMBL/GenBank/DDBJ databases">
        <title>Sequencing the genomes of 1000 actinobacteria strains.</title>
        <authorList>
            <person name="Klenk H.-P."/>
        </authorList>
    </citation>
    <scope>NUCLEOTIDE SEQUENCE [LARGE SCALE GENOMIC DNA]</scope>
    <source>
        <strain evidence="6 7">DSM 44969</strain>
    </source>
</reference>
<comment type="similarity">
    <text evidence="1 4">Belongs to the aldehyde dehydrogenase family.</text>
</comment>
<organism evidence="6 7">
    <name type="scientific">Pseudonocardia endophytica</name>
    <dbReference type="NCBI Taxonomy" id="401976"/>
    <lineage>
        <taxon>Bacteria</taxon>
        <taxon>Bacillati</taxon>
        <taxon>Actinomycetota</taxon>
        <taxon>Actinomycetes</taxon>
        <taxon>Pseudonocardiales</taxon>
        <taxon>Pseudonocardiaceae</taxon>
        <taxon>Pseudonocardia</taxon>
    </lineage>
</organism>
<dbReference type="PANTHER" id="PTHR43353:SF5">
    <property type="entry name" value="SUCCINATE-SEMIALDEHYDE DEHYDROGENASE, MITOCHONDRIAL"/>
    <property type="match status" value="1"/>
</dbReference>
<dbReference type="InterPro" id="IPR050740">
    <property type="entry name" value="Aldehyde_DH_Superfamily"/>
</dbReference>
<dbReference type="InterPro" id="IPR015590">
    <property type="entry name" value="Aldehyde_DH_dom"/>
</dbReference>
<feature type="domain" description="Aldehyde dehydrogenase" evidence="5">
    <location>
        <begin position="25"/>
        <end position="478"/>
    </location>
</feature>
<dbReference type="SUPFAM" id="SSF53720">
    <property type="entry name" value="ALDH-like"/>
    <property type="match status" value="1"/>
</dbReference>
<keyword evidence="7" id="KW-1185">Reference proteome</keyword>
<dbReference type="PROSITE" id="PS00070">
    <property type="entry name" value="ALDEHYDE_DEHYDR_CYS"/>
    <property type="match status" value="1"/>
</dbReference>
<dbReference type="PANTHER" id="PTHR43353">
    <property type="entry name" value="SUCCINATE-SEMIALDEHYDE DEHYDROGENASE, MITOCHONDRIAL"/>
    <property type="match status" value="1"/>
</dbReference>
<dbReference type="GO" id="GO:0004777">
    <property type="term" value="F:succinate-semialdehyde dehydrogenase (NAD+) activity"/>
    <property type="evidence" value="ECO:0007669"/>
    <property type="project" value="TreeGrafter"/>
</dbReference>
<proteinExistence type="inferred from homology"/>
<dbReference type="InterPro" id="IPR029510">
    <property type="entry name" value="Ald_DH_CS_GLU"/>
</dbReference>
<dbReference type="GO" id="GO:0009450">
    <property type="term" value="P:gamma-aminobutyric acid catabolic process"/>
    <property type="evidence" value="ECO:0007669"/>
    <property type="project" value="TreeGrafter"/>
</dbReference>
<evidence type="ECO:0000256" key="3">
    <source>
        <dbReference type="PROSITE-ProRule" id="PRU10007"/>
    </source>
</evidence>
<dbReference type="InterPro" id="IPR016163">
    <property type="entry name" value="Ald_DH_C"/>
</dbReference>